<dbReference type="RefSeq" id="WP_267774916.1">
    <property type="nucleotide sequence ID" value="NZ_JAPNKE010000002.1"/>
</dbReference>
<dbReference type="Proteomes" id="UP001150924">
    <property type="component" value="Unassembled WGS sequence"/>
</dbReference>
<comment type="caution">
    <text evidence="2">The sequence shown here is derived from an EMBL/GenBank/DDBJ whole genome shotgun (WGS) entry which is preliminary data.</text>
</comment>
<dbReference type="AlphaFoldDB" id="A0A9X3EWJ0"/>
<name>A0A9X3EWJ0_9BACT</name>
<evidence type="ECO:0000256" key="1">
    <source>
        <dbReference type="SAM" id="MobiDB-lite"/>
    </source>
</evidence>
<dbReference type="EMBL" id="JAPNKE010000002">
    <property type="protein sequence ID" value="MCY1011629.1"/>
    <property type="molecule type" value="Genomic_DNA"/>
</dbReference>
<organism evidence="2 3">
    <name type="scientific">Nannocystis pusilla</name>
    <dbReference type="NCBI Taxonomy" id="889268"/>
    <lineage>
        <taxon>Bacteria</taxon>
        <taxon>Pseudomonadati</taxon>
        <taxon>Myxococcota</taxon>
        <taxon>Polyangia</taxon>
        <taxon>Nannocystales</taxon>
        <taxon>Nannocystaceae</taxon>
        <taxon>Nannocystis</taxon>
    </lineage>
</organism>
<sequence>MKKMALVVMLSVACGSDSDPLATHTGAVNPSSGGPGPSSEPPGTSGEPPGTSGESTGTTGGTTEGPTTGADTTGGLVPSRELCELYLACLAVTQPEALPAAQTGFGADGTCWDGPPDQVEQCITACYTALGDSHEAFPDEPKCMQCTDNADCVAGERCVLGGCYTSYCGDGLVEDDEICDDPSDPNCDNCYSYDQECNPFSNAGCAPGDFCIPGVFTTCSPEPASGPGDGQVCDFEGSFLCGEGLYCVPIVGCPGEGCCTLVCNVQEPDTCPKGRVCQSVGFSNYIGACLPPE</sequence>
<feature type="compositionally biased region" description="Low complexity" evidence="1">
    <location>
        <begin position="41"/>
        <end position="57"/>
    </location>
</feature>
<protein>
    <submittedName>
        <fullName evidence="2">Uncharacterized protein</fullName>
    </submittedName>
</protein>
<feature type="compositionally biased region" description="Low complexity" evidence="1">
    <location>
        <begin position="64"/>
        <end position="74"/>
    </location>
</feature>
<feature type="region of interest" description="Disordered" evidence="1">
    <location>
        <begin position="18"/>
        <end position="74"/>
    </location>
</feature>
<evidence type="ECO:0000313" key="2">
    <source>
        <dbReference type="EMBL" id="MCY1011629.1"/>
    </source>
</evidence>
<gene>
    <name evidence="2" type="ORF">OV079_39930</name>
</gene>
<reference evidence="2" key="1">
    <citation type="submission" date="2022-11" db="EMBL/GenBank/DDBJ databases">
        <title>Minimal conservation of predation-associated metabolite biosynthetic gene clusters underscores biosynthetic potential of Myxococcota including descriptions for ten novel species: Archangium lansinium sp. nov., Myxococcus landrumus sp. nov., Nannocystis bai.</title>
        <authorList>
            <person name="Ahearne A."/>
            <person name="Stevens C."/>
            <person name="Phillips K."/>
        </authorList>
    </citation>
    <scope>NUCLEOTIDE SEQUENCE</scope>
    <source>
        <strain evidence="2">Na p29</strain>
    </source>
</reference>
<proteinExistence type="predicted"/>
<keyword evidence="3" id="KW-1185">Reference proteome</keyword>
<evidence type="ECO:0000313" key="3">
    <source>
        <dbReference type="Proteomes" id="UP001150924"/>
    </source>
</evidence>
<accession>A0A9X3EWJ0</accession>